<dbReference type="SUPFAM" id="SSF54814">
    <property type="entry name" value="Prokaryotic type KH domain (KH-domain type II)"/>
    <property type="match status" value="1"/>
</dbReference>
<dbReference type="InterPro" id="IPR009019">
    <property type="entry name" value="KH_sf_prok-type"/>
</dbReference>
<dbReference type="CDD" id="cd02412">
    <property type="entry name" value="KH-II_30S_S3"/>
    <property type="match status" value="1"/>
</dbReference>
<keyword evidence="5" id="KW-0687">Ribonucleoprotein</keyword>
<dbReference type="InterPro" id="IPR001351">
    <property type="entry name" value="Ribosomal_uS3_C"/>
</dbReference>
<dbReference type="EMBL" id="KC999247">
    <property type="protein sequence ID" value="AGT99744.1"/>
    <property type="molecule type" value="Genomic_DNA"/>
</dbReference>
<dbReference type="InterPro" id="IPR005704">
    <property type="entry name" value="Ribosomal_uS3_bac-typ"/>
</dbReference>
<dbReference type="PANTHER" id="PTHR11760:SF19">
    <property type="entry name" value="SMALL RIBOSOMAL SUBUNIT PROTEIN US3C"/>
    <property type="match status" value="1"/>
</dbReference>
<dbReference type="SMART" id="SM00322">
    <property type="entry name" value="KH"/>
    <property type="match status" value="1"/>
</dbReference>
<dbReference type="GO" id="GO:1990904">
    <property type="term" value="C:ribonucleoprotein complex"/>
    <property type="evidence" value="ECO:0007669"/>
    <property type="project" value="UniProtKB-KW"/>
</dbReference>
<keyword evidence="4 7" id="KW-0689">Ribosomal protein</keyword>
<keyword evidence="3" id="KW-0694">RNA-binding</keyword>
<dbReference type="SUPFAM" id="SSF54821">
    <property type="entry name" value="Ribosomal protein S3 C-terminal domain"/>
    <property type="match status" value="1"/>
</dbReference>
<evidence type="ECO:0000256" key="2">
    <source>
        <dbReference type="ARBA" id="ARBA00022730"/>
    </source>
</evidence>
<evidence type="ECO:0000313" key="7">
    <source>
        <dbReference type="EMBL" id="AGT99744.1"/>
    </source>
</evidence>
<dbReference type="InterPro" id="IPR018280">
    <property type="entry name" value="Ribosomal_uS3_CS"/>
</dbReference>
<feature type="domain" description="KH type-2" evidence="6">
    <location>
        <begin position="38"/>
        <end position="114"/>
    </location>
</feature>
<accession>U3GU79</accession>
<dbReference type="FunFam" id="3.30.300.20:FF:000001">
    <property type="entry name" value="30S ribosomal protein S3"/>
    <property type="match status" value="1"/>
</dbReference>
<dbReference type="InterPro" id="IPR004044">
    <property type="entry name" value="KH_dom_type_2"/>
</dbReference>
<dbReference type="GO" id="GO:0003735">
    <property type="term" value="F:structural constituent of ribosome"/>
    <property type="evidence" value="ECO:0007669"/>
    <property type="project" value="InterPro"/>
</dbReference>
<dbReference type="HAMAP" id="MF_01309_B">
    <property type="entry name" value="Ribosomal_uS3_B"/>
    <property type="match status" value="1"/>
</dbReference>
<dbReference type="NCBIfam" id="TIGR01009">
    <property type="entry name" value="rpsC_bact"/>
    <property type="match status" value="1"/>
</dbReference>
<dbReference type="PANTHER" id="PTHR11760">
    <property type="entry name" value="30S/40S RIBOSOMAL PROTEIN S3"/>
    <property type="match status" value="1"/>
</dbReference>
<name>U3GU79_9ZZZZ</name>
<evidence type="ECO:0000256" key="5">
    <source>
        <dbReference type="ARBA" id="ARBA00023274"/>
    </source>
</evidence>
<evidence type="ECO:0000256" key="4">
    <source>
        <dbReference type="ARBA" id="ARBA00022980"/>
    </source>
</evidence>
<dbReference type="GO" id="GO:0019843">
    <property type="term" value="F:rRNA binding"/>
    <property type="evidence" value="ECO:0007669"/>
    <property type="project" value="UniProtKB-KW"/>
</dbReference>
<dbReference type="InterPro" id="IPR036419">
    <property type="entry name" value="Ribosomal_S3_C_sf"/>
</dbReference>
<keyword evidence="2" id="KW-0699">rRNA-binding</keyword>
<dbReference type="PROSITE" id="PS50823">
    <property type="entry name" value="KH_TYPE_2"/>
    <property type="match status" value="1"/>
</dbReference>
<dbReference type="Gene3D" id="3.30.1140.32">
    <property type="entry name" value="Ribosomal protein S3, C-terminal domain"/>
    <property type="match status" value="1"/>
</dbReference>
<dbReference type="Gene3D" id="3.30.300.20">
    <property type="match status" value="1"/>
</dbReference>
<dbReference type="Pfam" id="PF07650">
    <property type="entry name" value="KH_2"/>
    <property type="match status" value="1"/>
</dbReference>
<dbReference type="PROSITE" id="PS50084">
    <property type="entry name" value="KH_TYPE_1"/>
    <property type="match status" value="1"/>
</dbReference>
<proteinExistence type="inferred from homology"/>
<organism evidence="7">
    <name type="scientific">uncultured organism</name>
    <dbReference type="NCBI Taxonomy" id="155900"/>
    <lineage>
        <taxon>unclassified sequences</taxon>
        <taxon>environmental samples</taxon>
    </lineage>
</organism>
<dbReference type="AlphaFoldDB" id="U3GU79"/>
<dbReference type="PROSITE" id="PS00548">
    <property type="entry name" value="RIBOSOMAL_S3"/>
    <property type="match status" value="1"/>
</dbReference>
<dbReference type="InterPro" id="IPR015946">
    <property type="entry name" value="KH_dom-like_a/b"/>
</dbReference>
<comment type="similarity">
    <text evidence="1">Belongs to the universal ribosomal protein uS3 family.</text>
</comment>
<sequence length="229" mass="26129">MGQKVNPVAFRLGINKNWKSRWFSKSKYQEFLREDFIIREFLQNKLKKSGLGGIEIERSANSANVIVFSSRPGLIIGRGGSGIEDLRKELKSILIRKLKIDPKSEIKLSVEEIKSPESKASIVAQGIADQLERRMPFRRTIKQSVEKIMQSKDVQGAKVMVGGRLDGNEIARREWTAKGKIPLQTLRANIDYAQATAFTTYGTIGIKVWVYFRDIFEKEIKQQKRPSDN</sequence>
<dbReference type="Pfam" id="PF00189">
    <property type="entry name" value="Ribosomal_S3_C"/>
    <property type="match status" value="1"/>
</dbReference>
<dbReference type="InterPro" id="IPR057258">
    <property type="entry name" value="Ribosomal_uS3"/>
</dbReference>
<reference evidence="7" key="1">
    <citation type="journal article" date="2015" name="Nat. Commun.">
        <title>Diverse, uncultivated ultra-small bacterial cells in groundwater.</title>
        <authorList>
            <person name="Luef B."/>
            <person name="Frischkorn K.R."/>
            <person name="Wrighton K.C."/>
            <person name="Holman H.-Y.N."/>
            <person name="Birarda G."/>
            <person name="Thomas B.C."/>
            <person name="Singh A."/>
            <person name="Williams K.H."/>
            <person name="Siegerist C.E."/>
            <person name="Tringe S.G."/>
            <person name="Downing K.H."/>
            <person name="Comolli L.R."/>
            <person name="Banfield J.F."/>
        </authorList>
    </citation>
    <scope>NUCLEOTIDE SEQUENCE</scope>
</reference>
<evidence type="ECO:0000259" key="6">
    <source>
        <dbReference type="PROSITE" id="PS50823"/>
    </source>
</evidence>
<evidence type="ECO:0000256" key="1">
    <source>
        <dbReference type="ARBA" id="ARBA00010761"/>
    </source>
</evidence>
<evidence type="ECO:0000256" key="3">
    <source>
        <dbReference type="ARBA" id="ARBA00022884"/>
    </source>
</evidence>
<dbReference type="InterPro" id="IPR004087">
    <property type="entry name" value="KH_dom"/>
</dbReference>
<protein>
    <submittedName>
        <fullName evidence="7">30S ribosomal protein S3</fullName>
    </submittedName>
</protein>